<protein>
    <submittedName>
        <fullName evidence="1">Uncharacterized protein</fullName>
    </submittedName>
</protein>
<gene>
    <name evidence="1" type="ordered locus">Cpha266_1208</name>
</gene>
<reference evidence="1 2" key="1">
    <citation type="submission" date="2006-12" db="EMBL/GenBank/DDBJ databases">
        <title>Complete sequence of Chlorobium phaeobacteroides DSM 266.</title>
        <authorList>
            <consortium name="US DOE Joint Genome Institute"/>
            <person name="Copeland A."/>
            <person name="Lucas S."/>
            <person name="Lapidus A."/>
            <person name="Barry K."/>
            <person name="Detter J.C."/>
            <person name="Glavina del Rio T."/>
            <person name="Hammon N."/>
            <person name="Israni S."/>
            <person name="Pitluck S."/>
            <person name="Goltsman E."/>
            <person name="Schmutz J."/>
            <person name="Larimer F."/>
            <person name="Land M."/>
            <person name="Hauser L."/>
            <person name="Mikhailova N."/>
            <person name="Li T."/>
            <person name="Overmann J."/>
            <person name="Bryant D.A."/>
            <person name="Richardson P."/>
        </authorList>
    </citation>
    <scope>NUCLEOTIDE SEQUENCE [LARGE SCALE GENOMIC DNA]</scope>
    <source>
        <strain evidence="1 2">DSM 266</strain>
    </source>
</reference>
<organism evidence="1 2">
    <name type="scientific">Chlorobium phaeobacteroides (strain DSM 266 / SMG 266 / 2430)</name>
    <dbReference type="NCBI Taxonomy" id="290317"/>
    <lineage>
        <taxon>Bacteria</taxon>
        <taxon>Pseudomonadati</taxon>
        <taxon>Chlorobiota</taxon>
        <taxon>Chlorobiia</taxon>
        <taxon>Chlorobiales</taxon>
        <taxon>Chlorobiaceae</taxon>
        <taxon>Chlorobium/Pelodictyon group</taxon>
        <taxon>Chlorobium</taxon>
    </lineage>
</organism>
<dbReference type="KEGG" id="cph:Cpha266_1208"/>
<sequence>MFPQTFGSYGCIVFLFDLCDFHYVADLAVRSCPFSGSVSRRPGLQVYRQLVIRKSPTDSDKICRALRFYDVFGMNSGLCRRIE</sequence>
<proteinExistence type="predicted"/>
<accession>A1BFR6</accession>
<dbReference type="EMBL" id="CP000492">
    <property type="protein sequence ID" value="ABL65243.1"/>
    <property type="molecule type" value="Genomic_DNA"/>
</dbReference>
<dbReference type="AlphaFoldDB" id="A1BFR6"/>
<dbReference type="HOGENOM" id="CLU_2536480_0_0_10"/>
<evidence type="ECO:0000313" key="2">
    <source>
        <dbReference type="Proteomes" id="UP000008701"/>
    </source>
</evidence>
<keyword evidence="2" id="KW-1185">Reference proteome</keyword>
<evidence type="ECO:0000313" key="1">
    <source>
        <dbReference type="EMBL" id="ABL65243.1"/>
    </source>
</evidence>
<name>A1BFR6_CHLPD</name>
<dbReference type="Proteomes" id="UP000008701">
    <property type="component" value="Chromosome"/>
</dbReference>